<sequence>MFLNLIHADMKNESDRDNGHRHRKRSSKRHRKHSNHRRQHEEHGIIRFCINYVCCQTKKRSSQILIAAFYLWLMAQFYYFFFYDLKDYLAANTKELYDEFFAPTDDRRYSGTSGYITNDYFHDYSNQYTKKMTPEEMTRLRKERIKEARKALGSAAIVEDEEDDDGFDKEGYMKDSGGKRQQNNRSRRNRKKKSRDEEGFTKKESLKEGCSPLKWHSYHFPNCNEVHEIDLRAVVRHPRENFIRQTTAAAASDDTPANASASFPWGFVSNGLWRDVFSCDPREEVTSSFESPISPMPPAVLKIMKREHEYDQRNFQRHRRDALVMERLSSSHHLVPIYGYCANTVLTQAISHTLDDVIYARENEQKKKWNPERLPNQASVRIMDGKR</sequence>
<feature type="compositionally biased region" description="Basic and acidic residues" evidence="1">
    <location>
        <begin position="194"/>
        <end position="203"/>
    </location>
</feature>
<keyword evidence="4" id="KW-1185">Reference proteome</keyword>
<evidence type="ECO:0000256" key="2">
    <source>
        <dbReference type="SAM" id="Phobius"/>
    </source>
</evidence>
<comment type="caution">
    <text evidence="3">The sequence shown here is derived from an EMBL/GenBank/DDBJ whole genome shotgun (WGS) entry which is preliminary data.</text>
</comment>
<feature type="transmembrane region" description="Helical" evidence="2">
    <location>
        <begin position="64"/>
        <end position="83"/>
    </location>
</feature>
<feature type="region of interest" description="Disordered" evidence="1">
    <location>
        <begin position="12"/>
        <end position="39"/>
    </location>
</feature>
<keyword evidence="2" id="KW-0472">Membrane</keyword>
<feature type="region of interest" description="Disordered" evidence="1">
    <location>
        <begin position="367"/>
        <end position="387"/>
    </location>
</feature>
<feature type="compositionally biased region" description="Basic and acidic residues" evidence="1">
    <location>
        <begin position="168"/>
        <end position="178"/>
    </location>
</feature>
<dbReference type="Proteomes" id="UP001224775">
    <property type="component" value="Unassembled WGS sequence"/>
</dbReference>
<dbReference type="EMBL" id="JATAAI010000005">
    <property type="protein sequence ID" value="KAK1745825.1"/>
    <property type="molecule type" value="Genomic_DNA"/>
</dbReference>
<gene>
    <name evidence="3" type="ORF">QTG54_003749</name>
</gene>
<feature type="region of interest" description="Disordered" evidence="1">
    <location>
        <begin position="160"/>
        <end position="203"/>
    </location>
</feature>
<keyword evidence="2" id="KW-1133">Transmembrane helix</keyword>
<proteinExistence type="predicted"/>
<name>A0AAD8YHZ6_9STRA</name>
<organism evidence="3 4">
    <name type="scientific">Skeletonema marinoi</name>
    <dbReference type="NCBI Taxonomy" id="267567"/>
    <lineage>
        <taxon>Eukaryota</taxon>
        <taxon>Sar</taxon>
        <taxon>Stramenopiles</taxon>
        <taxon>Ochrophyta</taxon>
        <taxon>Bacillariophyta</taxon>
        <taxon>Coscinodiscophyceae</taxon>
        <taxon>Thalassiosirophycidae</taxon>
        <taxon>Thalassiosirales</taxon>
        <taxon>Skeletonemataceae</taxon>
        <taxon>Skeletonema</taxon>
        <taxon>Skeletonema marinoi-dohrnii complex</taxon>
    </lineage>
</organism>
<accession>A0AAD8YHZ6</accession>
<protein>
    <submittedName>
        <fullName evidence="3">Uncharacterized protein</fullName>
    </submittedName>
</protein>
<feature type="compositionally biased region" description="Basic residues" evidence="1">
    <location>
        <begin position="19"/>
        <end position="38"/>
    </location>
</feature>
<evidence type="ECO:0000313" key="4">
    <source>
        <dbReference type="Proteomes" id="UP001224775"/>
    </source>
</evidence>
<keyword evidence="2" id="KW-0812">Transmembrane</keyword>
<evidence type="ECO:0000313" key="3">
    <source>
        <dbReference type="EMBL" id="KAK1745825.1"/>
    </source>
</evidence>
<reference evidence="3" key="1">
    <citation type="submission" date="2023-06" db="EMBL/GenBank/DDBJ databases">
        <title>Survivors Of The Sea: Transcriptome response of Skeletonema marinoi to long-term dormancy.</title>
        <authorList>
            <person name="Pinder M.I.M."/>
            <person name="Kourtchenko O."/>
            <person name="Robertson E.K."/>
            <person name="Larsson T."/>
            <person name="Maumus F."/>
            <person name="Osuna-Cruz C.M."/>
            <person name="Vancaester E."/>
            <person name="Stenow R."/>
            <person name="Vandepoele K."/>
            <person name="Ploug H."/>
            <person name="Bruchert V."/>
            <person name="Godhe A."/>
            <person name="Topel M."/>
        </authorList>
    </citation>
    <scope>NUCLEOTIDE SEQUENCE</scope>
    <source>
        <strain evidence="3">R05AC</strain>
    </source>
</reference>
<dbReference type="AlphaFoldDB" id="A0AAD8YHZ6"/>
<evidence type="ECO:0000256" key="1">
    <source>
        <dbReference type="SAM" id="MobiDB-lite"/>
    </source>
</evidence>